<organism evidence="2 3">
    <name type="scientific">Marchantia polymorpha</name>
    <name type="common">Common liverwort</name>
    <name type="synonym">Marchantia aquatica</name>
    <dbReference type="NCBI Taxonomy" id="3197"/>
    <lineage>
        <taxon>Eukaryota</taxon>
        <taxon>Viridiplantae</taxon>
        <taxon>Streptophyta</taxon>
        <taxon>Embryophyta</taxon>
        <taxon>Marchantiophyta</taxon>
        <taxon>Marchantiopsida</taxon>
        <taxon>Marchantiidae</taxon>
        <taxon>Marchantiales</taxon>
        <taxon>Marchantiaceae</taxon>
        <taxon>Marchantia</taxon>
    </lineage>
</organism>
<feature type="compositionally biased region" description="Low complexity" evidence="1">
    <location>
        <begin position="61"/>
        <end position="70"/>
    </location>
</feature>
<dbReference type="EMBL" id="KZ773277">
    <property type="protein sequence ID" value="PTQ26648.1"/>
    <property type="molecule type" value="Genomic_DNA"/>
</dbReference>
<keyword evidence="3" id="KW-1185">Reference proteome</keyword>
<evidence type="ECO:0000313" key="2">
    <source>
        <dbReference type="EMBL" id="PTQ26648.1"/>
    </source>
</evidence>
<feature type="region of interest" description="Disordered" evidence="1">
    <location>
        <begin position="1"/>
        <end position="127"/>
    </location>
</feature>
<evidence type="ECO:0000256" key="1">
    <source>
        <dbReference type="SAM" id="MobiDB-lite"/>
    </source>
</evidence>
<gene>
    <name evidence="2" type="ORF">MARPO_0704s0001</name>
</gene>
<feature type="compositionally biased region" description="Basic and acidic residues" evidence="1">
    <location>
        <begin position="98"/>
        <end position="127"/>
    </location>
</feature>
<proteinExistence type="predicted"/>
<name>A0A2R6VYH5_MARPO</name>
<accession>A0A2R6VYH5</accession>
<sequence>MRDFRGDGREAKAGDSNYRVDWKGERDMRTERKESRDHQGGESRGEGREGRRGGEGRESSRGAGLSESRGLNSDDIRMSMQEAGEVHISFQSSSAQRESLREEKEKERERFEKEKEKEKEKDRMKDKERHWWRKRVDTFGSLDSYHRLHGKRTRVHAYKASHPGWT</sequence>
<dbReference type="AlphaFoldDB" id="A0A2R6VYH5"/>
<dbReference type="Gramene" id="Mp4g02010.1">
    <property type="protein sequence ID" value="Mp4g02010.1.cds"/>
    <property type="gene ID" value="Mp4g02010"/>
</dbReference>
<protein>
    <submittedName>
        <fullName evidence="2">Uncharacterized protein</fullName>
    </submittedName>
</protein>
<reference evidence="3" key="1">
    <citation type="journal article" date="2017" name="Cell">
        <title>Insights into land plant evolution garnered from the Marchantia polymorpha genome.</title>
        <authorList>
            <person name="Bowman J.L."/>
            <person name="Kohchi T."/>
            <person name="Yamato K.T."/>
            <person name="Jenkins J."/>
            <person name="Shu S."/>
            <person name="Ishizaki K."/>
            <person name="Yamaoka S."/>
            <person name="Nishihama R."/>
            <person name="Nakamura Y."/>
            <person name="Berger F."/>
            <person name="Adam C."/>
            <person name="Aki S.S."/>
            <person name="Althoff F."/>
            <person name="Araki T."/>
            <person name="Arteaga-Vazquez M.A."/>
            <person name="Balasubrmanian S."/>
            <person name="Barry K."/>
            <person name="Bauer D."/>
            <person name="Boehm C.R."/>
            <person name="Briginshaw L."/>
            <person name="Caballero-Perez J."/>
            <person name="Catarino B."/>
            <person name="Chen F."/>
            <person name="Chiyoda S."/>
            <person name="Chovatia M."/>
            <person name="Davies K.M."/>
            <person name="Delmans M."/>
            <person name="Demura T."/>
            <person name="Dierschke T."/>
            <person name="Dolan L."/>
            <person name="Dorantes-Acosta A.E."/>
            <person name="Eklund D.M."/>
            <person name="Florent S.N."/>
            <person name="Flores-Sandoval E."/>
            <person name="Fujiyama A."/>
            <person name="Fukuzawa H."/>
            <person name="Galik B."/>
            <person name="Grimanelli D."/>
            <person name="Grimwood J."/>
            <person name="Grossniklaus U."/>
            <person name="Hamada T."/>
            <person name="Haseloff J."/>
            <person name="Hetherington A.J."/>
            <person name="Higo A."/>
            <person name="Hirakawa Y."/>
            <person name="Hundley H.N."/>
            <person name="Ikeda Y."/>
            <person name="Inoue K."/>
            <person name="Inoue S.I."/>
            <person name="Ishida S."/>
            <person name="Jia Q."/>
            <person name="Kakita M."/>
            <person name="Kanazawa T."/>
            <person name="Kawai Y."/>
            <person name="Kawashima T."/>
            <person name="Kennedy M."/>
            <person name="Kinose K."/>
            <person name="Kinoshita T."/>
            <person name="Kohara Y."/>
            <person name="Koide E."/>
            <person name="Komatsu K."/>
            <person name="Kopischke S."/>
            <person name="Kubo M."/>
            <person name="Kyozuka J."/>
            <person name="Lagercrantz U."/>
            <person name="Lin S.S."/>
            <person name="Lindquist E."/>
            <person name="Lipzen A.M."/>
            <person name="Lu C.W."/>
            <person name="De Luna E."/>
            <person name="Martienssen R.A."/>
            <person name="Minamino N."/>
            <person name="Mizutani M."/>
            <person name="Mizutani M."/>
            <person name="Mochizuki N."/>
            <person name="Monte I."/>
            <person name="Mosher R."/>
            <person name="Nagasaki H."/>
            <person name="Nakagami H."/>
            <person name="Naramoto S."/>
            <person name="Nishitani K."/>
            <person name="Ohtani M."/>
            <person name="Okamoto T."/>
            <person name="Okumura M."/>
            <person name="Phillips J."/>
            <person name="Pollak B."/>
            <person name="Reinders A."/>
            <person name="Rovekamp M."/>
            <person name="Sano R."/>
            <person name="Sawa S."/>
            <person name="Schmid M.W."/>
            <person name="Shirakawa M."/>
            <person name="Solano R."/>
            <person name="Spunde A."/>
            <person name="Suetsugu N."/>
            <person name="Sugano S."/>
            <person name="Sugiyama A."/>
            <person name="Sun R."/>
            <person name="Suzuki Y."/>
            <person name="Takenaka M."/>
            <person name="Takezawa D."/>
            <person name="Tomogane H."/>
            <person name="Tsuzuki M."/>
            <person name="Ueda T."/>
            <person name="Umeda M."/>
            <person name="Ward J.M."/>
            <person name="Watanabe Y."/>
            <person name="Yazaki K."/>
            <person name="Yokoyama R."/>
            <person name="Yoshitake Y."/>
            <person name="Yotsui I."/>
            <person name="Zachgo S."/>
            <person name="Schmutz J."/>
        </authorList>
    </citation>
    <scope>NUCLEOTIDE SEQUENCE [LARGE SCALE GENOMIC DNA]</scope>
    <source>
        <strain evidence="3">Tak-1</strain>
    </source>
</reference>
<evidence type="ECO:0000313" key="3">
    <source>
        <dbReference type="Proteomes" id="UP000244005"/>
    </source>
</evidence>
<feature type="compositionally biased region" description="Basic and acidic residues" evidence="1">
    <location>
        <begin position="1"/>
        <end position="60"/>
    </location>
</feature>
<dbReference type="Proteomes" id="UP000244005">
    <property type="component" value="Unassembled WGS sequence"/>
</dbReference>